<name>A0A179VEJ2_9MYCO</name>
<accession>A0A179VEJ2</accession>
<reference evidence="2 3" key="1">
    <citation type="submission" date="2016-01" db="EMBL/GenBank/DDBJ databases">
        <title>Mycobacterium immunogenum strain CD11_6 genome sequencing and assembly.</title>
        <authorList>
            <person name="Kaur G."/>
            <person name="Nair G.R."/>
            <person name="Mayilraj S."/>
        </authorList>
    </citation>
    <scope>NUCLEOTIDE SEQUENCE [LARGE SCALE GENOMIC DNA]</scope>
    <source>
        <strain evidence="2 3">CD11-6</strain>
    </source>
</reference>
<dbReference type="AlphaFoldDB" id="A0A179VEJ2"/>
<gene>
    <name evidence="2" type="ORF">AWB85_21835</name>
</gene>
<proteinExistence type="predicted"/>
<sequence>MNADHIFPLARGYRAGAAGWPYERRVEFANDLDTNLIAVSAKENLAKSDAGIGEWLPPAGARLARCQYVQMYLAVAIKYQLLITVRDRSAAEQACGLM</sequence>
<comment type="caution">
    <text evidence="2">The sequence shown here is derived from an EMBL/GenBank/DDBJ whole genome shotgun (WGS) entry which is preliminary data.</text>
</comment>
<organism evidence="2 3">
    <name type="scientific">Mycobacteroides immunogenum</name>
    <dbReference type="NCBI Taxonomy" id="83262"/>
    <lineage>
        <taxon>Bacteria</taxon>
        <taxon>Bacillati</taxon>
        <taxon>Actinomycetota</taxon>
        <taxon>Actinomycetes</taxon>
        <taxon>Mycobacteriales</taxon>
        <taxon>Mycobacteriaceae</taxon>
        <taxon>Mycobacteroides</taxon>
    </lineage>
</organism>
<dbReference type="EMBL" id="LQYE01000007">
    <property type="protein sequence ID" value="OAT69405.1"/>
    <property type="molecule type" value="Genomic_DNA"/>
</dbReference>
<feature type="domain" description="GmrSD restriction endonucleases C-terminal" evidence="1">
    <location>
        <begin position="3"/>
        <end position="81"/>
    </location>
</feature>
<dbReference type="InterPro" id="IPR011089">
    <property type="entry name" value="GmrSD_C"/>
</dbReference>
<evidence type="ECO:0000259" key="1">
    <source>
        <dbReference type="Pfam" id="PF07510"/>
    </source>
</evidence>
<dbReference type="Pfam" id="PF07510">
    <property type="entry name" value="GmrSD_C"/>
    <property type="match status" value="1"/>
</dbReference>
<protein>
    <recommendedName>
        <fullName evidence="1">GmrSD restriction endonucleases C-terminal domain-containing protein</fullName>
    </recommendedName>
</protein>
<evidence type="ECO:0000313" key="3">
    <source>
        <dbReference type="Proteomes" id="UP000186919"/>
    </source>
</evidence>
<evidence type="ECO:0000313" key="2">
    <source>
        <dbReference type="EMBL" id="OAT69405.1"/>
    </source>
</evidence>
<dbReference type="Proteomes" id="UP000186919">
    <property type="component" value="Unassembled WGS sequence"/>
</dbReference>